<evidence type="ECO:0000313" key="6">
    <source>
        <dbReference type="EMBL" id="RUR01828.1"/>
    </source>
</evidence>
<reference evidence="6 7" key="1">
    <citation type="submission" date="2018-12" db="EMBL/GenBank/DDBJ databases">
        <authorList>
            <person name="Li F."/>
        </authorList>
    </citation>
    <scope>NUCLEOTIDE SEQUENCE [LARGE SCALE GENOMIC DNA]</scope>
    <source>
        <strain evidence="6 7">EGI 6500705</strain>
    </source>
</reference>
<dbReference type="SUPFAM" id="SSF46689">
    <property type="entry name" value="Homeodomain-like"/>
    <property type="match status" value="1"/>
</dbReference>
<keyword evidence="1" id="KW-0805">Transcription regulation</keyword>
<dbReference type="GO" id="GO:0003700">
    <property type="term" value="F:DNA-binding transcription factor activity"/>
    <property type="evidence" value="ECO:0007669"/>
    <property type="project" value="TreeGrafter"/>
</dbReference>
<dbReference type="InterPro" id="IPR011075">
    <property type="entry name" value="TetR_C"/>
</dbReference>
<dbReference type="InterPro" id="IPR009057">
    <property type="entry name" value="Homeodomain-like_sf"/>
</dbReference>
<dbReference type="RefSeq" id="WP_127049752.1">
    <property type="nucleotide sequence ID" value="NZ_RZGZ01000002.1"/>
</dbReference>
<comment type="caution">
    <text evidence="6">The sequence shown here is derived from an EMBL/GenBank/DDBJ whole genome shotgun (WGS) entry which is preliminary data.</text>
</comment>
<proteinExistence type="predicted"/>
<dbReference type="Pfam" id="PF16859">
    <property type="entry name" value="TetR_C_11"/>
    <property type="match status" value="1"/>
</dbReference>
<evidence type="ECO:0000313" key="7">
    <source>
        <dbReference type="Proteomes" id="UP000274909"/>
    </source>
</evidence>
<dbReference type="EMBL" id="RZGZ01000002">
    <property type="protein sequence ID" value="RUR01828.1"/>
    <property type="molecule type" value="Genomic_DNA"/>
</dbReference>
<name>A0A3S0XBY5_9MICO</name>
<evidence type="ECO:0000256" key="3">
    <source>
        <dbReference type="ARBA" id="ARBA00023163"/>
    </source>
</evidence>
<evidence type="ECO:0000256" key="2">
    <source>
        <dbReference type="ARBA" id="ARBA00023125"/>
    </source>
</evidence>
<dbReference type="Gene3D" id="1.10.357.10">
    <property type="entry name" value="Tetracycline Repressor, domain 2"/>
    <property type="match status" value="1"/>
</dbReference>
<keyword evidence="7" id="KW-1185">Reference proteome</keyword>
<evidence type="ECO:0000256" key="1">
    <source>
        <dbReference type="ARBA" id="ARBA00023015"/>
    </source>
</evidence>
<dbReference type="InterPro" id="IPR050109">
    <property type="entry name" value="HTH-type_TetR-like_transc_reg"/>
</dbReference>
<dbReference type="Pfam" id="PF00440">
    <property type="entry name" value="TetR_N"/>
    <property type="match status" value="1"/>
</dbReference>
<dbReference type="GO" id="GO:0000976">
    <property type="term" value="F:transcription cis-regulatory region binding"/>
    <property type="evidence" value="ECO:0007669"/>
    <property type="project" value="TreeGrafter"/>
</dbReference>
<keyword evidence="2 4" id="KW-0238">DNA-binding</keyword>
<dbReference type="PANTHER" id="PTHR30055">
    <property type="entry name" value="HTH-TYPE TRANSCRIPTIONAL REGULATOR RUTR"/>
    <property type="match status" value="1"/>
</dbReference>
<dbReference type="InterPro" id="IPR036271">
    <property type="entry name" value="Tet_transcr_reg_TetR-rel_C_sf"/>
</dbReference>
<evidence type="ECO:0000256" key="4">
    <source>
        <dbReference type="PROSITE-ProRule" id="PRU00335"/>
    </source>
</evidence>
<organism evidence="6 7">
    <name type="scientific">Labedella endophytica</name>
    <dbReference type="NCBI Taxonomy" id="1523160"/>
    <lineage>
        <taxon>Bacteria</taxon>
        <taxon>Bacillati</taxon>
        <taxon>Actinomycetota</taxon>
        <taxon>Actinomycetes</taxon>
        <taxon>Micrococcales</taxon>
        <taxon>Microbacteriaceae</taxon>
        <taxon>Labedella</taxon>
    </lineage>
</organism>
<dbReference type="SUPFAM" id="SSF48498">
    <property type="entry name" value="Tetracyclin repressor-like, C-terminal domain"/>
    <property type="match status" value="1"/>
</dbReference>
<keyword evidence="3" id="KW-0804">Transcription</keyword>
<dbReference type="AlphaFoldDB" id="A0A3S0XBY5"/>
<dbReference type="PROSITE" id="PS50977">
    <property type="entry name" value="HTH_TETR_2"/>
    <property type="match status" value="1"/>
</dbReference>
<dbReference type="InterPro" id="IPR001647">
    <property type="entry name" value="HTH_TetR"/>
</dbReference>
<dbReference type="OrthoDB" id="9796019at2"/>
<evidence type="ECO:0000259" key="5">
    <source>
        <dbReference type="PROSITE" id="PS50977"/>
    </source>
</evidence>
<dbReference type="PANTHER" id="PTHR30055:SF234">
    <property type="entry name" value="HTH-TYPE TRANSCRIPTIONAL REGULATOR BETI"/>
    <property type="match status" value="1"/>
</dbReference>
<gene>
    <name evidence="6" type="ORF">ELQ94_10280</name>
</gene>
<accession>A0A3S0XBY5</accession>
<sequence>MTSEASDPRVARTRRDVVDATAALLVERGWDGVTHAEVARHAGYSKATVYTHWPTRLDLISAAIEQICDVEHHPPATGDLRADLRTSLLDFATDLSDGHLDRLLAGVVERADTSEVVRALRTRLYETGTAGLRSILGAHLDAVDVEPSLALLTGALLVRVTFEGVPATEAFVDDLVTRVLSAVEARRSVA</sequence>
<dbReference type="PRINTS" id="PR00455">
    <property type="entry name" value="HTHTETR"/>
</dbReference>
<feature type="domain" description="HTH tetR-type" evidence="5">
    <location>
        <begin position="11"/>
        <end position="71"/>
    </location>
</feature>
<protein>
    <submittedName>
        <fullName evidence="6">TetR/AcrR family transcriptional regulator</fullName>
    </submittedName>
</protein>
<feature type="DNA-binding region" description="H-T-H motif" evidence="4">
    <location>
        <begin position="34"/>
        <end position="53"/>
    </location>
</feature>
<dbReference type="Proteomes" id="UP000274909">
    <property type="component" value="Unassembled WGS sequence"/>
</dbReference>